<dbReference type="AlphaFoldDB" id="A0A0R2EYX9"/>
<comment type="caution">
    <text evidence="5">The sequence shown here is derived from an EMBL/GenBank/DDBJ whole genome shotgun (WGS) entry which is preliminary data.</text>
</comment>
<dbReference type="GO" id="GO:0005737">
    <property type="term" value="C:cytoplasm"/>
    <property type="evidence" value="ECO:0007669"/>
    <property type="project" value="TreeGrafter"/>
</dbReference>
<dbReference type="STRING" id="1423804.FD14_GL001037"/>
<dbReference type="GO" id="GO:0005856">
    <property type="term" value="C:cytoskeleton"/>
    <property type="evidence" value="ECO:0007669"/>
    <property type="project" value="TreeGrafter"/>
</dbReference>
<evidence type="ECO:0000256" key="3">
    <source>
        <dbReference type="ARBA" id="ARBA00048679"/>
    </source>
</evidence>
<dbReference type="SUPFAM" id="SSF52540">
    <property type="entry name" value="P-loop containing nucleoside triphosphate hydrolases"/>
    <property type="match status" value="1"/>
</dbReference>
<proteinExistence type="predicted"/>
<evidence type="ECO:0000256" key="4">
    <source>
        <dbReference type="SAM" id="Coils"/>
    </source>
</evidence>
<keyword evidence="4" id="KW-0175">Coiled coil</keyword>
<keyword evidence="1" id="KW-0597">Phosphoprotein</keyword>
<protein>
    <recommendedName>
        <fullName evidence="7">Chromosome segregation ATPase</fullName>
    </recommendedName>
</protein>
<dbReference type="PANTHER" id="PTHR22988">
    <property type="entry name" value="MYOTONIC DYSTROPHY S/T KINASE-RELATED"/>
    <property type="match status" value="1"/>
</dbReference>
<feature type="coiled-coil region" evidence="4">
    <location>
        <begin position="371"/>
        <end position="398"/>
    </location>
</feature>
<gene>
    <name evidence="5" type="ORF">FD14_GL001037</name>
</gene>
<evidence type="ECO:0000256" key="1">
    <source>
        <dbReference type="ARBA" id="ARBA00022553"/>
    </source>
</evidence>
<sequence length="1023" mass="117149">MDITPAQNGNFALVGHNGVGKTNLVNCFIPLLINGSRSTPAFNTANEMEKLGDTSSAQRNSSRHMRTFEGTVLGEVNPQPERLGYTYITLQSNQRMVVLGLGTQVYAGNPSRTKVWYFVLEADNLTSLEPITLVDGHHPDPNHFVQALAETDFITENQRVFGNRFHSFDSADEYAEYVARNVFGLPLTDLNTLTRAYQILMTPNLISGANSISPVQTALSSVQDKLNEDIIHSMIKAHDDQKNYQFKKQLYAELLSGSESNHSRLFRLHKTMHALNEAYLIQTKWIPYRQQLAHHSALKAENGQQQLQLNQLLQQLTNHEQQLKEQSDQLDQYTQQLNDQKQASEILDVLGFQKEQILEKVVAIEEKMNLIVEQRHQIEKLTTTKQALSDQLSTLKSKMTQSYQKLLTLLKPFKHLQSRSSFASSIEFTQNLAQYLDQLRVQRRQLSELQLQWQRAFKYSHLFTDTQDQMASKIDQIIQNHNNLYHALQQANQTIHQQGLATIDHDANQILHEIKSVQANYPDVRIDQQQLDQVDTQISTISTINTEIDQVNTEFNTISEQLTTSLAAFDKSNATDLNHEKKQLQEKLIKVENSVTHFNKAIDAQLPQKIKEVQNVIDNMNLERDDLKAKIAIQTENQQQLHADLKSTTEKLDRFTADMQKFLKHARPWLTESLTDFIALQEKRAEKSISEYVRQIEKLKALTQTLIKPNRDSADPLTPQNRSLNELLQGIGMSELAIVAGDLVFQDEQDVYQLNFDLPTLKANVKKHVPNDQTHLLATDELGTFCAAVSHQMFKQRDYLQQINQTMQQNNERADIKFKIELDYQRSNRQGNHQPVLTETALTEIFDINDTKMPEFRSLMQHKLEFATRQERDDLQTWLLEEFDYRNWSTMNILVKLPGTTDYRILTNPVLKTKLSSAQKTHATLIPLLIIVKIILDKCELKDAPRLLFLDDFAGRLDDENAQRQLDIVAAFDFSLITTRPGNDYSTLLADNIENTIYQVQAGNSDGGVFPINTVSIIGAWHR</sequence>
<dbReference type="PATRIC" id="fig|1423804.4.peg.1114"/>
<evidence type="ECO:0000313" key="5">
    <source>
        <dbReference type="EMBL" id="KRN21519.1"/>
    </source>
</evidence>
<organism evidence="5 6">
    <name type="scientific">Secundilactobacillus similis DSM 23365 = JCM 2765</name>
    <dbReference type="NCBI Taxonomy" id="1423804"/>
    <lineage>
        <taxon>Bacteria</taxon>
        <taxon>Bacillati</taxon>
        <taxon>Bacillota</taxon>
        <taxon>Bacilli</taxon>
        <taxon>Lactobacillales</taxon>
        <taxon>Lactobacillaceae</taxon>
        <taxon>Secundilactobacillus</taxon>
    </lineage>
</organism>
<comment type="catalytic activity">
    <reaction evidence="2">
        <text>L-threonyl-[protein] + ATP = O-phospho-L-threonyl-[protein] + ADP + H(+)</text>
        <dbReference type="Rhea" id="RHEA:46608"/>
        <dbReference type="Rhea" id="RHEA-COMP:11060"/>
        <dbReference type="Rhea" id="RHEA-COMP:11605"/>
        <dbReference type="ChEBI" id="CHEBI:15378"/>
        <dbReference type="ChEBI" id="CHEBI:30013"/>
        <dbReference type="ChEBI" id="CHEBI:30616"/>
        <dbReference type="ChEBI" id="CHEBI:61977"/>
        <dbReference type="ChEBI" id="CHEBI:456216"/>
        <dbReference type="EC" id="2.7.11.1"/>
    </reaction>
</comment>
<evidence type="ECO:0000313" key="6">
    <source>
        <dbReference type="Proteomes" id="UP000051442"/>
    </source>
</evidence>
<dbReference type="PANTHER" id="PTHR22988:SF71">
    <property type="entry name" value="CITRON RHO-INTERACTING KINASE"/>
    <property type="match status" value="1"/>
</dbReference>
<dbReference type="InterPro" id="IPR050839">
    <property type="entry name" value="Rho-assoc_Ser/Thr_Kinase"/>
</dbReference>
<dbReference type="Proteomes" id="UP000051442">
    <property type="component" value="Unassembled WGS sequence"/>
</dbReference>
<dbReference type="EMBL" id="AYZM01000112">
    <property type="protein sequence ID" value="KRN21519.1"/>
    <property type="molecule type" value="Genomic_DNA"/>
</dbReference>
<evidence type="ECO:0008006" key="7">
    <source>
        <dbReference type="Google" id="ProtNLM"/>
    </source>
</evidence>
<dbReference type="GO" id="GO:0004674">
    <property type="term" value="F:protein serine/threonine kinase activity"/>
    <property type="evidence" value="ECO:0007669"/>
    <property type="project" value="UniProtKB-EC"/>
</dbReference>
<name>A0A0R2EYX9_9LACO</name>
<evidence type="ECO:0000256" key="2">
    <source>
        <dbReference type="ARBA" id="ARBA00047899"/>
    </source>
</evidence>
<accession>A0A0R2EYX9</accession>
<keyword evidence="6" id="KW-1185">Reference proteome</keyword>
<dbReference type="GO" id="GO:0031032">
    <property type="term" value="P:actomyosin structure organization"/>
    <property type="evidence" value="ECO:0007669"/>
    <property type="project" value="TreeGrafter"/>
</dbReference>
<feature type="coiled-coil region" evidence="4">
    <location>
        <begin position="295"/>
        <end position="343"/>
    </location>
</feature>
<dbReference type="InterPro" id="IPR027417">
    <property type="entry name" value="P-loop_NTPase"/>
</dbReference>
<feature type="coiled-coil region" evidence="4">
    <location>
        <begin position="574"/>
        <end position="637"/>
    </location>
</feature>
<comment type="catalytic activity">
    <reaction evidence="3">
        <text>L-seryl-[protein] + ATP = O-phospho-L-seryl-[protein] + ADP + H(+)</text>
        <dbReference type="Rhea" id="RHEA:17989"/>
        <dbReference type="Rhea" id="RHEA-COMP:9863"/>
        <dbReference type="Rhea" id="RHEA-COMP:11604"/>
        <dbReference type="ChEBI" id="CHEBI:15378"/>
        <dbReference type="ChEBI" id="CHEBI:29999"/>
        <dbReference type="ChEBI" id="CHEBI:30616"/>
        <dbReference type="ChEBI" id="CHEBI:83421"/>
        <dbReference type="ChEBI" id="CHEBI:456216"/>
        <dbReference type="EC" id="2.7.11.1"/>
    </reaction>
</comment>
<reference evidence="5 6" key="1">
    <citation type="journal article" date="2015" name="Genome Announc.">
        <title>Expanding the biotechnology potential of lactobacilli through comparative genomics of 213 strains and associated genera.</title>
        <authorList>
            <person name="Sun Z."/>
            <person name="Harris H.M."/>
            <person name="McCann A."/>
            <person name="Guo C."/>
            <person name="Argimon S."/>
            <person name="Zhang W."/>
            <person name="Yang X."/>
            <person name="Jeffery I.B."/>
            <person name="Cooney J.C."/>
            <person name="Kagawa T.F."/>
            <person name="Liu W."/>
            <person name="Song Y."/>
            <person name="Salvetti E."/>
            <person name="Wrobel A."/>
            <person name="Rasinkangas P."/>
            <person name="Parkhill J."/>
            <person name="Rea M.C."/>
            <person name="O'Sullivan O."/>
            <person name="Ritari J."/>
            <person name="Douillard F.P."/>
            <person name="Paul Ross R."/>
            <person name="Yang R."/>
            <person name="Briner A.E."/>
            <person name="Felis G.E."/>
            <person name="de Vos W.M."/>
            <person name="Barrangou R."/>
            <person name="Klaenhammer T.R."/>
            <person name="Caufield P.W."/>
            <person name="Cui Y."/>
            <person name="Zhang H."/>
            <person name="O'Toole P.W."/>
        </authorList>
    </citation>
    <scope>NUCLEOTIDE SEQUENCE [LARGE SCALE GENOMIC DNA]</scope>
    <source>
        <strain evidence="5 6">DSM 23365</strain>
    </source>
</reference>